<dbReference type="OrthoDB" id="2339566at2"/>
<evidence type="ECO:0000256" key="1">
    <source>
        <dbReference type="SAM" id="Phobius"/>
    </source>
</evidence>
<name>A0A4P6YSF2_9LACO</name>
<keyword evidence="1" id="KW-0812">Transmembrane</keyword>
<dbReference type="EMBL" id="CP037940">
    <property type="protein sequence ID" value="QBO35586.1"/>
    <property type="molecule type" value="Genomic_DNA"/>
</dbReference>
<evidence type="ECO:0000313" key="2">
    <source>
        <dbReference type="EMBL" id="QBO35586.1"/>
    </source>
</evidence>
<organism evidence="2 3">
    <name type="scientific">Periweissella cryptocerci</name>
    <dbReference type="NCBI Taxonomy" id="2506420"/>
    <lineage>
        <taxon>Bacteria</taxon>
        <taxon>Bacillati</taxon>
        <taxon>Bacillota</taxon>
        <taxon>Bacilli</taxon>
        <taxon>Lactobacillales</taxon>
        <taxon>Lactobacillaceae</taxon>
        <taxon>Periweissella</taxon>
    </lineage>
</organism>
<accession>A0A4P6YSF2</accession>
<feature type="transmembrane region" description="Helical" evidence="1">
    <location>
        <begin position="131"/>
        <end position="153"/>
    </location>
</feature>
<dbReference type="RefSeq" id="WP_133362665.1">
    <property type="nucleotide sequence ID" value="NZ_CP037940.1"/>
</dbReference>
<keyword evidence="3" id="KW-1185">Reference proteome</keyword>
<reference evidence="3" key="1">
    <citation type="submission" date="2019-03" db="EMBL/GenBank/DDBJ databases">
        <title>Weissella sp. 26KH-42 Genome sequencing.</title>
        <authorList>
            <person name="Heo J."/>
            <person name="Kim S.-J."/>
            <person name="Kim J.-S."/>
            <person name="Hong S.-B."/>
            <person name="Kwon S.-W."/>
        </authorList>
    </citation>
    <scope>NUCLEOTIDE SEQUENCE [LARGE SCALE GENOMIC DNA]</scope>
    <source>
        <strain evidence="3">26KH-42</strain>
    </source>
</reference>
<proteinExistence type="predicted"/>
<feature type="transmembrane region" description="Helical" evidence="1">
    <location>
        <begin position="48"/>
        <end position="75"/>
    </location>
</feature>
<sequence length="226" mass="25399">MITIFKDDLFKSVKSVRTIIVLILFIGTVFLTNKYGSNLPVISGNGSISILSIIFSVFSIFGILFSFIIFGGTIVKEVEDQSIRYLLPYISRTKILIAKFLSMFVFWLLVIAVSILMTLLMQSSTVFPYQYVLNLTVYFLYVSSLVTLTSVILSKEKLVSFTGIVLGIVAPVIGSWGLVSHNLFLKVISWVLPFRYTDATWQIFILMGISIIVFLAATILFKNKEV</sequence>
<keyword evidence="1" id="KW-0472">Membrane</keyword>
<evidence type="ECO:0000313" key="3">
    <source>
        <dbReference type="Proteomes" id="UP000292886"/>
    </source>
</evidence>
<gene>
    <name evidence="2" type="ORF">EQG49_03490</name>
</gene>
<feature type="transmembrane region" description="Helical" evidence="1">
    <location>
        <begin position="199"/>
        <end position="221"/>
    </location>
</feature>
<keyword evidence="1" id="KW-1133">Transmembrane helix</keyword>
<protein>
    <submittedName>
        <fullName evidence="2">Uncharacterized protein</fullName>
    </submittedName>
</protein>
<feature type="transmembrane region" description="Helical" evidence="1">
    <location>
        <begin position="158"/>
        <end position="179"/>
    </location>
</feature>
<dbReference type="KEGG" id="wei:EQG49_03490"/>
<feature type="transmembrane region" description="Helical" evidence="1">
    <location>
        <begin position="16"/>
        <end position="36"/>
    </location>
</feature>
<feature type="transmembrane region" description="Helical" evidence="1">
    <location>
        <begin position="96"/>
        <end position="119"/>
    </location>
</feature>
<dbReference type="Proteomes" id="UP000292886">
    <property type="component" value="Chromosome"/>
</dbReference>
<dbReference type="AlphaFoldDB" id="A0A4P6YSF2"/>